<dbReference type="InterPro" id="IPR000835">
    <property type="entry name" value="HTH_MarR-typ"/>
</dbReference>
<dbReference type="AlphaFoldDB" id="A0A0X3TZB7"/>
<accession>A0A0X3TZB7</accession>
<dbReference type="RefSeq" id="WP_068332948.1">
    <property type="nucleotide sequence ID" value="NZ_LQBP01000002.1"/>
</dbReference>
<dbReference type="STRING" id="1685378.AVO44_04015"/>
<dbReference type="InterPro" id="IPR036388">
    <property type="entry name" value="WH-like_DNA-bd_sf"/>
</dbReference>
<dbReference type="PRINTS" id="PR00598">
    <property type="entry name" value="HTHMARR"/>
</dbReference>
<evidence type="ECO:0000313" key="3">
    <source>
        <dbReference type="Proteomes" id="UP000053690"/>
    </source>
</evidence>
<dbReference type="InterPro" id="IPR039422">
    <property type="entry name" value="MarR/SlyA-like"/>
</dbReference>
<proteinExistence type="predicted"/>
<dbReference type="OrthoDB" id="8906692at2"/>
<protein>
    <submittedName>
        <fullName evidence="2">MarR family transcriptional regulator</fullName>
    </submittedName>
</protein>
<dbReference type="Pfam" id="PF12802">
    <property type="entry name" value="MarR_2"/>
    <property type="match status" value="1"/>
</dbReference>
<dbReference type="SUPFAM" id="SSF46785">
    <property type="entry name" value="Winged helix' DNA-binding domain"/>
    <property type="match status" value="1"/>
</dbReference>
<dbReference type="PANTHER" id="PTHR33164:SF43">
    <property type="entry name" value="HTH-TYPE TRANSCRIPTIONAL REPRESSOR YETL"/>
    <property type="match status" value="1"/>
</dbReference>
<dbReference type="InterPro" id="IPR036390">
    <property type="entry name" value="WH_DNA-bd_sf"/>
</dbReference>
<organism evidence="2 3">
    <name type="scientific">Ruegeria profundi</name>
    <dbReference type="NCBI Taxonomy" id="1685378"/>
    <lineage>
        <taxon>Bacteria</taxon>
        <taxon>Pseudomonadati</taxon>
        <taxon>Pseudomonadota</taxon>
        <taxon>Alphaproteobacteria</taxon>
        <taxon>Rhodobacterales</taxon>
        <taxon>Roseobacteraceae</taxon>
        <taxon>Ruegeria</taxon>
    </lineage>
</organism>
<evidence type="ECO:0000259" key="1">
    <source>
        <dbReference type="PROSITE" id="PS50995"/>
    </source>
</evidence>
<dbReference type="PANTHER" id="PTHR33164">
    <property type="entry name" value="TRANSCRIPTIONAL REGULATOR, MARR FAMILY"/>
    <property type="match status" value="1"/>
</dbReference>
<sequence length="145" mass="16341">MSTKDLPEFDLERFLPYRFTVLAARLSAEMAQHYKHEFGISNPEWRVLVNVGYAENPSVRDIEKRVSLEKSKVSRAAARLEARGLITKVEDPDDRRLVKLDLTEKGADLLSQLVPIALSFQSSLENKLGASEATLNEALDLLLED</sequence>
<reference evidence="3" key="1">
    <citation type="submission" date="2015-12" db="EMBL/GenBank/DDBJ databases">
        <authorList>
            <person name="Zhang G."/>
            <person name="Stingl U."/>
        </authorList>
    </citation>
    <scope>NUCLEOTIDE SEQUENCE [LARGE SCALE GENOMIC DNA]</scope>
    <source>
        <strain evidence="3">ZGT108</strain>
    </source>
</reference>
<dbReference type="PROSITE" id="PS50995">
    <property type="entry name" value="HTH_MARR_2"/>
    <property type="match status" value="1"/>
</dbReference>
<name>A0A0X3TZB7_9RHOB</name>
<dbReference type="Gene3D" id="1.10.10.10">
    <property type="entry name" value="Winged helix-like DNA-binding domain superfamily/Winged helix DNA-binding domain"/>
    <property type="match status" value="1"/>
</dbReference>
<comment type="caution">
    <text evidence="2">The sequence shown here is derived from an EMBL/GenBank/DDBJ whole genome shotgun (WGS) entry which is preliminary data.</text>
</comment>
<feature type="domain" description="HTH marR-type" evidence="1">
    <location>
        <begin position="12"/>
        <end position="145"/>
    </location>
</feature>
<evidence type="ECO:0000313" key="2">
    <source>
        <dbReference type="EMBL" id="KUJ81047.1"/>
    </source>
</evidence>
<dbReference type="Proteomes" id="UP000053690">
    <property type="component" value="Unassembled WGS sequence"/>
</dbReference>
<dbReference type="GO" id="GO:0006950">
    <property type="term" value="P:response to stress"/>
    <property type="evidence" value="ECO:0007669"/>
    <property type="project" value="TreeGrafter"/>
</dbReference>
<dbReference type="EMBL" id="LQBP01000002">
    <property type="protein sequence ID" value="KUJ81047.1"/>
    <property type="molecule type" value="Genomic_DNA"/>
</dbReference>
<gene>
    <name evidence="2" type="ORF">AVO44_04015</name>
</gene>
<dbReference type="SMART" id="SM00347">
    <property type="entry name" value="HTH_MARR"/>
    <property type="match status" value="1"/>
</dbReference>
<keyword evidence="3" id="KW-1185">Reference proteome</keyword>
<dbReference type="GO" id="GO:0003700">
    <property type="term" value="F:DNA-binding transcription factor activity"/>
    <property type="evidence" value="ECO:0007669"/>
    <property type="project" value="InterPro"/>
</dbReference>